<reference evidence="1" key="2">
    <citation type="journal article" date="2015" name="Data Brief">
        <title>Shoot transcriptome of the giant reed, Arundo donax.</title>
        <authorList>
            <person name="Barrero R.A."/>
            <person name="Guerrero F.D."/>
            <person name="Moolhuijzen P."/>
            <person name="Goolsby J.A."/>
            <person name="Tidwell J."/>
            <person name="Bellgard S.E."/>
            <person name="Bellgard M.I."/>
        </authorList>
    </citation>
    <scope>NUCLEOTIDE SEQUENCE</scope>
    <source>
        <tissue evidence="1">Shoot tissue taken approximately 20 cm above the soil surface</tissue>
    </source>
</reference>
<dbReference type="EMBL" id="GBRH01171843">
    <property type="protein sequence ID" value="JAE26053.1"/>
    <property type="molecule type" value="Transcribed_RNA"/>
</dbReference>
<protein>
    <submittedName>
        <fullName evidence="1">Uncharacterized protein</fullName>
    </submittedName>
</protein>
<sequence length="34" mass="3919">MMVGFLHSQINDEDNWAFNYVSASLIPQVADRSY</sequence>
<dbReference type="AlphaFoldDB" id="A0A0A9GZN9"/>
<proteinExistence type="predicted"/>
<reference evidence="1" key="1">
    <citation type="submission" date="2014-09" db="EMBL/GenBank/DDBJ databases">
        <authorList>
            <person name="Magalhaes I.L.F."/>
            <person name="Oliveira U."/>
            <person name="Santos F.R."/>
            <person name="Vidigal T.H.D.A."/>
            <person name="Brescovit A.D."/>
            <person name="Santos A.J."/>
        </authorList>
    </citation>
    <scope>NUCLEOTIDE SEQUENCE</scope>
    <source>
        <tissue evidence="1">Shoot tissue taken approximately 20 cm above the soil surface</tissue>
    </source>
</reference>
<accession>A0A0A9GZN9</accession>
<evidence type="ECO:0000313" key="1">
    <source>
        <dbReference type="EMBL" id="JAE26053.1"/>
    </source>
</evidence>
<name>A0A0A9GZN9_ARUDO</name>
<organism evidence="1">
    <name type="scientific">Arundo donax</name>
    <name type="common">Giant reed</name>
    <name type="synonym">Donax arundinaceus</name>
    <dbReference type="NCBI Taxonomy" id="35708"/>
    <lineage>
        <taxon>Eukaryota</taxon>
        <taxon>Viridiplantae</taxon>
        <taxon>Streptophyta</taxon>
        <taxon>Embryophyta</taxon>
        <taxon>Tracheophyta</taxon>
        <taxon>Spermatophyta</taxon>
        <taxon>Magnoliopsida</taxon>
        <taxon>Liliopsida</taxon>
        <taxon>Poales</taxon>
        <taxon>Poaceae</taxon>
        <taxon>PACMAD clade</taxon>
        <taxon>Arundinoideae</taxon>
        <taxon>Arundineae</taxon>
        <taxon>Arundo</taxon>
    </lineage>
</organism>